<keyword evidence="3 4" id="KW-0949">S-adenosyl-L-methionine</keyword>
<evidence type="ECO:0000256" key="7">
    <source>
        <dbReference type="PIRSR" id="PIRSR015894-3"/>
    </source>
</evidence>
<keyword evidence="13" id="KW-1185">Reference proteome</keyword>
<dbReference type="InterPro" id="IPR025799">
    <property type="entry name" value="Arg_MeTrfase"/>
</dbReference>
<feature type="domain" description="PRMT5 arginine-N-methyltransferase" evidence="9">
    <location>
        <begin position="303"/>
        <end position="468"/>
    </location>
</feature>
<dbReference type="GO" id="GO:0005829">
    <property type="term" value="C:cytosol"/>
    <property type="evidence" value="ECO:0007669"/>
    <property type="project" value="TreeGrafter"/>
</dbReference>
<evidence type="ECO:0000256" key="3">
    <source>
        <dbReference type="ARBA" id="ARBA00022691"/>
    </source>
</evidence>
<dbReference type="AlphaFoldDB" id="A0A9N8YWC2"/>
<comment type="similarity">
    <text evidence="4">Belongs to the class I-like SAM-binding methyltransferase superfamily.</text>
</comment>
<dbReference type="Pfam" id="PF17285">
    <property type="entry name" value="PRMT5_TIM"/>
    <property type="match status" value="1"/>
</dbReference>
<feature type="domain" description="PRMT5 TIM barrel" evidence="10">
    <location>
        <begin position="39"/>
        <end position="295"/>
    </location>
</feature>
<evidence type="ECO:0000256" key="8">
    <source>
        <dbReference type="SAM" id="MobiDB-lite"/>
    </source>
</evidence>
<feature type="active site" description="Proton donor/acceptor" evidence="5">
    <location>
        <position position="448"/>
    </location>
</feature>
<evidence type="ECO:0000256" key="1">
    <source>
        <dbReference type="ARBA" id="ARBA00022603"/>
    </source>
</evidence>
<evidence type="ECO:0000256" key="6">
    <source>
        <dbReference type="PIRSR" id="PIRSR015894-2"/>
    </source>
</evidence>
<feature type="site" description="Critical for specifying symmetric addition of methyl groups" evidence="7">
    <location>
        <position position="333"/>
    </location>
</feature>
<dbReference type="Gene3D" id="2.70.160.11">
    <property type="entry name" value="Hnrnp arginine n-methyltransferase1"/>
    <property type="match status" value="1"/>
</dbReference>
<evidence type="ECO:0000256" key="5">
    <source>
        <dbReference type="PIRSR" id="PIRSR015894-1"/>
    </source>
</evidence>
<feature type="domain" description="PRMT5 oligomerisation" evidence="11">
    <location>
        <begin position="471"/>
        <end position="636"/>
    </location>
</feature>
<evidence type="ECO:0000256" key="2">
    <source>
        <dbReference type="ARBA" id="ARBA00022679"/>
    </source>
</evidence>
<dbReference type="SUPFAM" id="SSF53335">
    <property type="entry name" value="S-adenosyl-L-methionine-dependent methyltransferases"/>
    <property type="match status" value="1"/>
</dbReference>
<protein>
    <recommendedName>
        <fullName evidence="4">Protein arginine N-methyltransferase</fullName>
    </recommendedName>
</protein>
<dbReference type="GO" id="GO:0006355">
    <property type="term" value="P:regulation of DNA-templated transcription"/>
    <property type="evidence" value="ECO:0007669"/>
    <property type="project" value="TreeGrafter"/>
</dbReference>
<feature type="active site" description="Proton donor/acceptor" evidence="5">
    <location>
        <position position="439"/>
    </location>
</feature>
<gene>
    <name evidence="12" type="ORF">DEBURN_LOCUS2630</name>
</gene>
<dbReference type="Gene3D" id="3.20.20.150">
    <property type="entry name" value="Divalent-metal-dependent TIM barrel enzymes"/>
    <property type="match status" value="1"/>
</dbReference>
<proteinExistence type="inferred from homology"/>
<evidence type="ECO:0000313" key="12">
    <source>
        <dbReference type="EMBL" id="CAG8460048.1"/>
    </source>
</evidence>
<dbReference type="Gene3D" id="3.40.50.150">
    <property type="entry name" value="Vaccinia Virus protein VP39"/>
    <property type="match status" value="1"/>
</dbReference>
<dbReference type="EMBL" id="CAJVPK010000148">
    <property type="protein sequence ID" value="CAG8460048.1"/>
    <property type="molecule type" value="Genomic_DNA"/>
</dbReference>
<dbReference type="InterPro" id="IPR035247">
    <property type="entry name" value="PRMT5_TIM"/>
</dbReference>
<dbReference type="PANTHER" id="PTHR10738:SF0">
    <property type="entry name" value="PROTEIN ARGININE N-METHYLTRANSFERASE 5"/>
    <property type="match status" value="1"/>
</dbReference>
<feature type="binding site" evidence="6">
    <location>
        <begin position="339"/>
        <end position="340"/>
    </location>
    <ligand>
        <name>S-adenosyl-L-methionine</name>
        <dbReference type="ChEBI" id="CHEBI:59789"/>
    </ligand>
</feature>
<dbReference type="Proteomes" id="UP000789706">
    <property type="component" value="Unassembled WGS sequence"/>
</dbReference>
<dbReference type="Pfam" id="PF17286">
    <property type="entry name" value="PRMT5_C"/>
    <property type="match status" value="1"/>
</dbReference>
<feature type="binding site" evidence="6">
    <location>
        <position position="396"/>
    </location>
    <ligand>
        <name>S-adenosyl-L-methionine</name>
        <dbReference type="ChEBI" id="CHEBI:59789"/>
    </ligand>
</feature>
<keyword evidence="1 4" id="KW-0489">Methyltransferase</keyword>
<evidence type="ECO:0000259" key="11">
    <source>
        <dbReference type="Pfam" id="PF17286"/>
    </source>
</evidence>
<organism evidence="12 13">
    <name type="scientific">Diversispora eburnea</name>
    <dbReference type="NCBI Taxonomy" id="1213867"/>
    <lineage>
        <taxon>Eukaryota</taxon>
        <taxon>Fungi</taxon>
        <taxon>Fungi incertae sedis</taxon>
        <taxon>Mucoromycota</taxon>
        <taxon>Glomeromycotina</taxon>
        <taxon>Glomeromycetes</taxon>
        <taxon>Diversisporales</taxon>
        <taxon>Diversisporaceae</taxon>
        <taxon>Diversispora</taxon>
    </lineage>
</organism>
<sequence length="681" mass="78004">MTDNNSPKNQPPRISVGLYRSQEDPDAISSSDEARHFGHDFIVLPIVSSSYKRFISGQKKQPDNAKNSKVIEEWRKNHVFFRDDLVIKNTDLVDYVVGQVSDWLDFDSPDHNVRINSEIALRQQISWACHLGISAVLISFPSTNSIMNYARSLNSVLGSLTYTYVWCKIPLVLETELMTDESFESSVTWERWNKFRVLCEHNSKLSIALEIPAQLPDDEELERWFSEPIKAIILPTNIFLTNAKGYPVLSKKHQAFVRKMIKYKPNFVISCNADSDLHENNGLASYQEYIRYLNRTIPELTQIEQFANGYQDYLQSPLQPLMDNLESSTYEIFEKDNIKYIYYEKAIYHALLDRVPPESDETTVIMVVGAGRGPLVTRSLSAAEKANRRVRIYALEKNPNAFVSLQNMKTEVWGDSVTLAFSDMRLWNPPEKADLLISELLGSFGDNELSPECLDGAQKFLKPDGVSIPTSYSTFISPISSTKLYNEVAAHKDFVHFETPYVVMFQSASELTESQEIWQFEHPNKSFEVDDNVTFDIKQSGMLHGIAGYFESILYKDISISIRPTSHTKDMFSWFPIFFPIKTPIYLPSKTKLEIHFWRLSTSQKVWYEWCVETSYSSGVDTISLSSPSIHNVSGIILSNLLLGLNFKCAFCIESGIIDIEIPHLFFMQVEPNSLFTKFRD</sequence>
<dbReference type="GO" id="GO:0005634">
    <property type="term" value="C:nucleus"/>
    <property type="evidence" value="ECO:0007669"/>
    <property type="project" value="TreeGrafter"/>
</dbReference>
<reference evidence="12" key="1">
    <citation type="submission" date="2021-06" db="EMBL/GenBank/DDBJ databases">
        <authorList>
            <person name="Kallberg Y."/>
            <person name="Tangrot J."/>
            <person name="Rosling A."/>
        </authorList>
    </citation>
    <scope>NUCLEOTIDE SEQUENCE</scope>
    <source>
        <strain evidence="12">AZ414A</strain>
    </source>
</reference>
<feature type="binding site" evidence="6">
    <location>
        <begin position="423"/>
        <end position="424"/>
    </location>
    <ligand>
        <name>S-adenosyl-L-methionine</name>
        <dbReference type="ChEBI" id="CHEBI:59789"/>
    </ligand>
</feature>
<dbReference type="PIRSF" id="PIRSF015894">
    <property type="entry name" value="Skb1_MeTrfase"/>
    <property type="match status" value="1"/>
</dbReference>
<evidence type="ECO:0000259" key="10">
    <source>
        <dbReference type="Pfam" id="PF17285"/>
    </source>
</evidence>
<dbReference type="InterPro" id="IPR007857">
    <property type="entry name" value="Arg_MeTrfase_PRMT5"/>
</dbReference>
<keyword evidence="2 4" id="KW-0808">Transferase</keyword>
<feature type="region of interest" description="Disordered" evidence="8">
    <location>
        <begin position="1"/>
        <end position="30"/>
    </location>
</feature>
<dbReference type="FunFam" id="3.40.50.150:FF:000029">
    <property type="entry name" value="Protein arginine N-methyltransferase 5"/>
    <property type="match status" value="1"/>
</dbReference>
<dbReference type="InterPro" id="IPR035075">
    <property type="entry name" value="PRMT5"/>
</dbReference>
<evidence type="ECO:0000259" key="9">
    <source>
        <dbReference type="Pfam" id="PF05185"/>
    </source>
</evidence>
<dbReference type="PROSITE" id="PS51678">
    <property type="entry name" value="SAM_MT_PRMT"/>
    <property type="match status" value="1"/>
</dbReference>
<name>A0A9N8YWC2_9GLOM</name>
<accession>A0A9N8YWC2</accession>
<comment type="caution">
    <text evidence="12">The sequence shown here is derived from an EMBL/GenBank/DDBJ whole genome shotgun (WGS) entry which is preliminary data.</text>
</comment>
<dbReference type="InterPro" id="IPR029063">
    <property type="entry name" value="SAM-dependent_MTases_sf"/>
</dbReference>
<dbReference type="InterPro" id="IPR035248">
    <property type="entry name" value="PRMT5_C"/>
</dbReference>
<dbReference type="GO" id="GO:0016274">
    <property type="term" value="F:protein-arginine N-methyltransferase activity"/>
    <property type="evidence" value="ECO:0007669"/>
    <property type="project" value="InterPro"/>
</dbReference>
<dbReference type="Pfam" id="PF05185">
    <property type="entry name" value="PRMT5"/>
    <property type="match status" value="1"/>
</dbReference>
<dbReference type="OrthoDB" id="1368803at2759"/>
<dbReference type="GO" id="GO:0032259">
    <property type="term" value="P:methylation"/>
    <property type="evidence" value="ECO:0007669"/>
    <property type="project" value="UniProtKB-KW"/>
</dbReference>
<evidence type="ECO:0000256" key="4">
    <source>
        <dbReference type="PIRNR" id="PIRNR015894"/>
    </source>
</evidence>
<evidence type="ECO:0000313" key="13">
    <source>
        <dbReference type="Proteomes" id="UP000789706"/>
    </source>
</evidence>
<dbReference type="PANTHER" id="PTHR10738">
    <property type="entry name" value="PROTEIN ARGININE N-METHYLTRANSFERASE 5"/>
    <property type="match status" value="1"/>
</dbReference>
<feature type="binding site" evidence="6">
    <location>
        <position position="330"/>
    </location>
    <ligand>
        <name>S-adenosyl-L-methionine</name>
        <dbReference type="ChEBI" id="CHEBI:59789"/>
    </ligand>
</feature>